<proteinExistence type="predicted"/>
<dbReference type="Gene3D" id="3.10.129.10">
    <property type="entry name" value="Hotdog Thioesterase"/>
    <property type="match status" value="1"/>
</dbReference>
<dbReference type="EMBL" id="QURL01000008">
    <property type="protein sequence ID" value="RFC62275.1"/>
    <property type="molecule type" value="Genomic_DNA"/>
</dbReference>
<dbReference type="SUPFAM" id="SSF54637">
    <property type="entry name" value="Thioesterase/thiol ester dehydrase-isomerase"/>
    <property type="match status" value="1"/>
</dbReference>
<evidence type="ECO:0000313" key="1">
    <source>
        <dbReference type="EMBL" id="RFC62275.1"/>
    </source>
</evidence>
<dbReference type="AlphaFoldDB" id="A0A371WZ59"/>
<gene>
    <name evidence="1" type="ORF">DYI37_17375</name>
</gene>
<accession>A0A371WZ59</accession>
<evidence type="ECO:0000313" key="2">
    <source>
        <dbReference type="Proteomes" id="UP000264310"/>
    </source>
</evidence>
<organism evidence="1 2">
    <name type="scientific">Fulvimarina endophytica</name>
    <dbReference type="NCBI Taxonomy" id="2293836"/>
    <lineage>
        <taxon>Bacteria</taxon>
        <taxon>Pseudomonadati</taxon>
        <taxon>Pseudomonadota</taxon>
        <taxon>Alphaproteobacteria</taxon>
        <taxon>Hyphomicrobiales</taxon>
        <taxon>Aurantimonadaceae</taxon>
        <taxon>Fulvimarina</taxon>
    </lineage>
</organism>
<name>A0A371WZ59_9HYPH</name>
<dbReference type="RefSeq" id="WP_116684543.1">
    <property type="nucleotide sequence ID" value="NZ_QURL01000008.1"/>
</dbReference>
<keyword evidence="2" id="KW-1185">Reference proteome</keyword>
<reference evidence="1 2" key="1">
    <citation type="submission" date="2018-08" db="EMBL/GenBank/DDBJ databases">
        <title>Fulvimarina sp. 85, whole genome shotgun sequence.</title>
        <authorList>
            <person name="Tuo L."/>
        </authorList>
    </citation>
    <scope>NUCLEOTIDE SEQUENCE [LARGE SCALE GENOMIC DNA]</scope>
    <source>
        <strain evidence="1 2">85</strain>
    </source>
</reference>
<dbReference type="Proteomes" id="UP000264310">
    <property type="component" value="Unassembled WGS sequence"/>
</dbReference>
<dbReference type="OrthoDB" id="5298629at2"/>
<comment type="caution">
    <text evidence="1">The sequence shown here is derived from an EMBL/GenBank/DDBJ whole genome shotgun (WGS) entry which is preliminary data.</text>
</comment>
<sequence length="89" mass="9470">MTSAGDAFPGAGVWQPIQVINDPLLFKNLQVGQTSSSGSFRIEARAMKSFATDFDPQPLHLYEVWAAASFFAGPFASKGQVAVSKCDAS</sequence>
<protein>
    <submittedName>
        <fullName evidence="1">Uncharacterized protein</fullName>
    </submittedName>
</protein>
<dbReference type="InterPro" id="IPR029069">
    <property type="entry name" value="HotDog_dom_sf"/>
</dbReference>